<dbReference type="InterPro" id="IPR036426">
    <property type="entry name" value="Bulb-type_lectin_dom_sf"/>
</dbReference>
<accession>A0ABC8UPQ4</accession>
<evidence type="ECO:0000313" key="8">
    <source>
        <dbReference type="EMBL" id="CAK9183000.1"/>
    </source>
</evidence>
<feature type="domain" description="Apple" evidence="7">
    <location>
        <begin position="308"/>
        <end position="381"/>
    </location>
</feature>
<sequence length="536" mass="60916">MCIRTQPLFLLQSLLFFFLSFNTVFCTGIDTIFPGQTISGNQTITSRGGRFELGYFKPGNSEYFYIGIWYKTIKNHTMVWVANRDKPLPDPFSSKLELSVKGELILLKQSKTKIWSTRSSSNILNATIAVLEDNGNLVLRKRSNSSVIVWQSFDHPTDNWLPGAKLGLNKLNHQRQIYRSWKDVNDPAPGTFSLELDPNGVKQYFITWNSYRHGTCGFWPGGVSVFGSNMLVDNYIKMVYKSNEKENYFAYSPKHQCEIYAFCGEYGWCNQYSVPTCRCLQGFEPKCPEEWSTGNYSHGCVRQSSLQCGRGGKDGFLTIPNITLPANPVSLAVRSSDKCKLACLRNCSCTGYIYDTECLIWQEDLLRLAMPELITYKSKTKGRINDAIISAAVAFVAILGIILGLVITWRCKKMKLLGLQKAKENSLKLFNYRRRNSDTKEDDIDDYFPAQVMKRLIKGDEIITLLDYQLGGNADMEEVTRACRVAGWCIQDDKEERPSMGHVVQVLEGVLEVITPPIPRFLEHISKYLAEKNVFN</sequence>
<dbReference type="PANTHER" id="PTHR32444">
    <property type="entry name" value="BULB-TYPE LECTIN DOMAIN-CONTAINING PROTEIN"/>
    <property type="match status" value="1"/>
</dbReference>
<feature type="signal peptide" evidence="5">
    <location>
        <begin position="1"/>
        <end position="26"/>
    </location>
</feature>
<dbReference type="AlphaFoldDB" id="A0ABC8UPQ4"/>
<dbReference type="PANTHER" id="PTHR32444:SF247">
    <property type="entry name" value="OS01G0958200 PROTEIN"/>
    <property type="match status" value="1"/>
</dbReference>
<dbReference type="Gene3D" id="1.10.510.10">
    <property type="entry name" value="Transferase(Phosphotransferase) domain 1"/>
    <property type="match status" value="1"/>
</dbReference>
<dbReference type="SUPFAM" id="SSF51110">
    <property type="entry name" value="alpha-D-mannose-specific plant lectins"/>
    <property type="match status" value="1"/>
</dbReference>
<dbReference type="PROSITE" id="PS50948">
    <property type="entry name" value="PAN"/>
    <property type="match status" value="1"/>
</dbReference>
<keyword evidence="9" id="KW-1185">Reference proteome</keyword>
<dbReference type="Proteomes" id="UP001642360">
    <property type="component" value="Unassembled WGS sequence"/>
</dbReference>
<evidence type="ECO:0000259" key="6">
    <source>
        <dbReference type="PROSITE" id="PS50927"/>
    </source>
</evidence>
<gene>
    <name evidence="8" type="ORF">ILEXP_LOCUS53236</name>
</gene>
<keyword evidence="4" id="KW-0812">Transmembrane</keyword>
<evidence type="ECO:0000256" key="3">
    <source>
        <dbReference type="ARBA" id="ARBA00023180"/>
    </source>
</evidence>
<name>A0ABC8UPQ4_9AQUA</name>
<keyword evidence="4" id="KW-1133">Transmembrane helix</keyword>
<feature type="transmembrane region" description="Helical" evidence="4">
    <location>
        <begin position="387"/>
        <end position="409"/>
    </location>
</feature>
<keyword evidence="4" id="KW-0472">Membrane</keyword>
<evidence type="ECO:0000256" key="5">
    <source>
        <dbReference type="SAM" id="SignalP"/>
    </source>
</evidence>
<comment type="caution">
    <text evidence="8">The sequence shown here is derived from an EMBL/GenBank/DDBJ whole genome shotgun (WGS) entry which is preliminary data.</text>
</comment>
<evidence type="ECO:0000256" key="4">
    <source>
        <dbReference type="SAM" id="Phobius"/>
    </source>
</evidence>
<dbReference type="InterPro" id="IPR000858">
    <property type="entry name" value="S_locus_glycoprot_dom"/>
</dbReference>
<protein>
    <submittedName>
        <fullName evidence="8">Uncharacterized protein</fullName>
    </submittedName>
</protein>
<dbReference type="PROSITE" id="PS50927">
    <property type="entry name" value="BULB_LECTIN"/>
    <property type="match status" value="1"/>
</dbReference>
<dbReference type="Pfam" id="PF00954">
    <property type="entry name" value="S_locus_glycop"/>
    <property type="match status" value="1"/>
</dbReference>
<dbReference type="InterPro" id="IPR001480">
    <property type="entry name" value="Bulb-type_lectin_dom"/>
</dbReference>
<organism evidence="8 9">
    <name type="scientific">Ilex paraguariensis</name>
    <name type="common">yerba mate</name>
    <dbReference type="NCBI Taxonomy" id="185542"/>
    <lineage>
        <taxon>Eukaryota</taxon>
        <taxon>Viridiplantae</taxon>
        <taxon>Streptophyta</taxon>
        <taxon>Embryophyta</taxon>
        <taxon>Tracheophyta</taxon>
        <taxon>Spermatophyta</taxon>
        <taxon>Magnoliopsida</taxon>
        <taxon>eudicotyledons</taxon>
        <taxon>Gunneridae</taxon>
        <taxon>Pentapetalae</taxon>
        <taxon>asterids</taxon>
        <taxon>campanulids</taxon>
        <taxon>Aquifoliales</taxon>
        <taxon>Aquifoliaceae</taxon>
        <taxon>Ilex</taxon>
    </lineage>
</organism>
<evidence type="ECO:0000256" key="1">
    <source>
        <dbReference type="ARBA" id="ARBA00022729"/>
    </source>
</evidence>
<dbReference type="Pfam" id="PF08276">
    <property type="entry name" value="PAN_2"/>
    <property type="match status" value="1"/>
</dbReference>
<dbReference type="CDD" id="cd01098">
    <property type="entry name" value="PAN_AP_plant"/>
    <property type="match status" value="1"/>
</dbReference>
<dbReference type="EMBL" id="CAUOFW020008502">
    <property type="protein sequence ID" value="CAK9183000.1"/>
    <property type="molecule type" value="Genomic_DNA"/>
</dbReference>
<feature type="domain" description="Bulb-type lectin" evidence="6">
    <location>
        <begin position="29"/>
        <end position="152"/>
    </location>
</feature>
<dbReference type="FunFam" id="2.90.10.10:FF:000002">
    <property type="entry name" value="Serine/threonine-protein kinase"/>
    <property type="match status" value="1"/>
</dbReference>
<keyword evidence="2" id="KW-1015">Disulfide bond</keyword>
<dbReference type="Pfam" id="PF01453">
    <property type="entry name" value="B_lectin"/>
    <property type="match status" value="1"/>
</dbReference>
<feature type="chain" id="PRO_5044788170" evidence="5">
    <location>
        <begin position="27"/>
        <end position="536"/>
    </location>
</feature>
<evidence type="ECO:0000313" key="9">
    <source>
        <dbReference type="Proteomes" id="UP001642360"/>
    </source>
</evidence>
<evidence type="ECO:0000259" key="7">
    <source>
        <dbReference type="PROSITE" id="PS50948"/>
    </source>
</evidence>
<dbReference type="SMART" id="SM00473">
    <property type="entry name" value="PAN_AP"/>
    <property type="match status" value="1"/>
</dbReference>
<proteinExistence type="predicted"/>
<dbReference type="Gene3D" id="2.90.10.10">
    <property type="entry name" value="Bulb-type lectin domain"/>
    <property type="match status" value="1"/>
</dbReference>
<keyword evidence="1 5" id="KW-0732">Signal</keyword>
<dbReference type="SMART" id="SM00108">
    <property type="entry name" value="B_lectin"/>
    <property type="match status" value="1"/>
</dbReference>
<evidence type="ECO:0000256" key="2">
    <source>
        <dbReference type="ARBA" id="ARBA00023157"/>
    </source>
</evidence>
<dbReference type="InterPro" id="IPR003609">
    <property type="entry name" value="Pan_app"/>
</dbReference>
<reference evidence="8 9" key="1">
    <citation type="submission" date="2024-02" db="EMBL/GenBank/DDBJ databases">
        <authorList>
            <person name="Vignale AGUSTIN F."/>
            <person name="Sosa J E."/>
            <person name="Modenutti C."/>
        </authorList>
    </citation>
    <scope>NUCLEOTIDE SEQUENCE [LARGE SCALE GENOMIC DNA]</scope>
</reference>
<keyword evidence="3" id="KW-0325">Glycoprotein</keyword>
<dbReference type="CDD" id="cd00028">
    <property type="entry name" value="B_lectin"/>
    <property type="match status" value="1"/>
</dbReference>